<protein>
    <submittedName>
        <fullName evidence="1">Xylose isomerase</fullName>
    </submittedName>
</protein>
<dbReference type="OrthoDB" id="9798407at2"/>
<dbReference type="GO" id="GO:0016853">
    <property type="term" value="F:isomerase activity"/>
    <property type="evidence" value="ECO:0007669"/>
    <property type="project" value="UniProtKB-KW"/>
</dbReference>
<evidence type="ECO:0000313" key="2">
    <source>
        <dbReference type="Proteomes" id="UP000077412"/>
    </source>
</evidence>
<dbReference type="KEGG" id="far:ABE41_017780"/>
<dbReference type="STRING" id="255247.ABE41_017780"/>
<dbReference type="SUPFAM" id="SSF51658">
    <property type="entry name" value="Xylose isomerase-like"/>
    <property type="match status" value="1"/>
</dbReference>
<name>A0A1B1Z8U8_9BACL</name>
<sequence>MIEKFAVQLYTLRHEVEQDLFSVLKDLKKMGWSGVQISALPPKYDPSEVAHTLKELNLKAAGMHVPIHRMENDMENVLNETNFYETKDIVCPYLTEDLRTAEGYLHVKQLLNSIAETHPDLRVSYHNHDFEFNTKISGQSALEFILDPTEPNKVLAEIDVYWIKKAGKDPLQFIQTYQNRMPIIHLKDMTNDEEETYAALGTGSIDVKPIIEWGEKSGIEWYVVEQDECPGDPFDSLQISYNYIQRLIGS</sequence>
<evidence type="ECO:0000313" key="1">
    <source>
        <dbReference type="EMBL" id="ANX13865.1"/>
    </source>
</evidence>
<dbReference type="RefSeq" id="WP_066293264.1">
    <property type="nucleotide sequence ID" value="NZ_CP016761.1"/>
</dbReference>
<dbReference type="InterPro" id="IPR036237">
    <property type="entry name" value="Xyl_isomerase-like_sf"/>
</dbReference>
<reference evidence="1 2" key="1">
    <citation type="submission" date="2016-08" db="EMBL/GenBank/DDBJ databases">
        <title>Complete genome sequence of Fictibacillus arsenicus G25-54, a strain with toxicity to nematodes and a potential arsenic-resistance activity.</title>
        <authorList>
            <person name="Zheng Z."/>
        </authorList>
    </citation>
    <scope>NUCLEOTIDE SEQUENCE [LARGE SCALE GENOMIC DNA]</scope>
    <source>
        <strain evidence="1 2">G25-54</strain>
    </source>
</reference>
<dbReference type="PANTHER" id="PTHR12110">
    <property type="entry name" value="HYDROXYPYRUVATE ISOMERASE"/>
    <property type="match status" value="1"/>
</dbReference>
<dbReference type="Gene3D" id="3.20.20.150">
    <property type="entry name" value="Divalent-metal-dependent TIM barrel enzymes"/>
    <property type="match status" value="1"/>
</dbReference>
<dbReference type="InterPro" id="IPR050312">
    <property type="entry name" value="IolE/XylAMocC-like"/>
</dbReference>
<dbReference type="Proteomes" id="UP000077412">
    <property type="component" value="Chromosome"/>
</dbReference>
<accession>A0A1B1Z8U8</accession>
<proteinExistence type="predicted"/>
<gene>
    <name evidence="1" type="ORF">ABE41_017780</name>
</gene>
<dbReference type="PANTHER" id="PTHR12110:SF41">
    <property type="entry name" value="INOSOSE DEHYDRATASE"/>
    <property type="match status" value="1"/>
</dbReference>
<keyword evidence="2" id="KW-1185">Reference proteome</keyword>
<dbReference type="AlphaFoldDB" id="A0A1B1Z8U8"/>
<dbReference type="EMBL" id="CP016761">
    <property type="protein sequence ID" value="ANX13865.1"/>
    <property type="molecule type" value="Genomic_DNA"/>
</dbReference>
<organism evidence="1 2">
    <name type="scientific">Fictibacillus arsenicus</name>
    <dbReference type="NCBI Taxonomy" id="255247"/>
    <lineage>
        <taxon>Bacteria</taxon>
        <taxon>Bacillati</taxon>
        <taxon>Bacillota</taxon>
        <taxon>Bacilli</taxon>
        <taxon>Bacillales</taxon>
        <taxon>Fictibacillaceae</taxon>
        <taxon>Fictibacillus</taxon>
    </lineage>
</organism>
<keyword evidence="1" id="KW-0413">Isomerase</keyword>